<keyword evidence="10" id="KW-1003">Cell membrane</keyword>
<evidence type="ECO:0000256" key="5">
    <source>
        <dbReference type="ARBA" id="ARBA00022679"/>
    </source>
</evidence>
<feature type="transmembrane region" description="Helical" evidence="10">
    <location>
        <begin position="158"/>
        <end position="175"/>
    </location>
</feature>
<feature type="domain" description="Protein O-mannosyl-transferase C-terminal four TM" evidence="13">
    <location>
        <begin position="330"/>
        <end position="461"/>
    </location>
</feature>
<feature type="transmembrane region" description="Helical" evidence="10">
    <location>
        <begin position="420"/>
        <end position="437"/>
    </location>
</feature>
<feature type="transmembrane region" description="Helical" evidence="10">
    <location>
        <begin position="443"/>
        <end position="466"/>
    </location>
</feature>
<feature type="domain" description="ArnT-like N-terminal" evidence="12">
    <location>
        <begin position="42"/>
        <end position="259"/>
    </location>
</feature>
<dbReference type="RefSeq" id="WP_229810271.1">
    <property type="nucleotide sequence ID" value="NZ_BMRD01000007.1"/>
</dbReference>
<dbReference type="PANTHER" id="PTHR10050">
    <property type="entry name" value="DOLICHYL-PHOSPHATE-MANNOSE--PROTEIN MANNOSYLTRANSFERASE"/>
    <property type="match status" value="1"/>
</dbReference>
<keyword evidence="7 10" id="KW-1133">Transmembrane helix</keyword>
<dbReference type="InterPro" id="IPR003342">
    <property type="entry name" value="ArnT-like_N"/>
</dbReference>
<feature type="transmembrane region" description="Helical" evidence="10">
    <location>
        <begin position="571"/>
        <end position="591"/>
    </location>
</feature>
<dbReference type="Proteomes" id="UP000591272">
    <property type="component" value="Unassembled WGS sequence"/>
</dbReference>
<feature type="transmembrane region" description="Helical" evidence="10">
    <location>
        <begin position="130"/>
        <end position="151"/>
    </location>
</feature>
<evidence type="ECO:0000256" key="1">
    <source>
        <dbReference type="ARBA" id="ARBA00004127"/>
    </source>
</evidence>
<dbReference type="InterPro" id="IPR027005">
    <property type="entry name" value="PMT-like"/>
</dbReference>
<dbReference type="Pfam" id="PF16192">
    <property type="entry name" value="PMT_4TMC"/>
    <property type="match status" value="1"/>
</dbReference>
<evidence type="ECO:0000256" key="9">
    <source>
        <dbReference type="ARBA" id="ARBA00093617"/>
    </source>
</evidence>
<evidence type="ECO:0000256" key="4">
    <source>
        <dbReference type="ARBA" id="ARBA00022676"/>
    </source>
</evidence>
<dbReference type="InterPro" id="IPR032421">
    <property type="entry name" value="PMT_4TMC"/>
</dbReference>
<gene>
    <name evidence="14" type="ORF">BJ999_001549</name>
</gene>
<feature type="transmembrane region" description="Helical" evidence="10">
    <location>
        <begin position="394"/>
        <end position="413"/>
    </location>
</feature>
<name>A0A7Y9G7A2_9ACTN</name>
<organism evidence="14 15">
    <name type="scientific">Actinomadura citrea</name>
    <dbReference type="NCBI Taxonomy" id="46158"/>
    <lineage>
        <taxon>Bacteria</taxon>
        <taxon>Bacillati</taxon>
        <taxon>Actinomycetota</taxon>
        <taxon>Actinomycetes</taxon>
        <taxon>Streptosporangiales</taxon>
        <taxon>Thermomonosporaceae</taxon>
        <taxon>Actinomadura</taxon>
    </lineage>
</organism>
<comment type="similarity">
    <text evidence="3 10">Belongs to the glycosyltransferase 39 family.</text>
</comment>
<dbReference type="UniPathway" id="UPA00378"/>
<evidence type="ECO:0000256" key="2">
    <source>
        <dbReference type="ARBA" id="ARBA00004922"/>
    </source>
</evidence>
<comment type="subcellular location">
    <subcellularLocation>
        <location evidence="10">Cell membrane</location>
    </subcellularLocation>
    <subcellularLocation>
        <location evidence="1">Endomembrane system</location>
        <topology evidence="1">Multi-pass membrane protein</topology>
    </subcellularLocation>
</comment>
<comment type="caution">
    <text evidence="14">The sequence shown here is derived from an EMBL/GenBank/DDBJ whole genome shotgun (WGS) entry which is preliminary data.</text>
</comment>
<evidence type="ECO:0000256" key="11">
    <source>
        <dbReference type="SAM" id="MobiDB-lite"/>
    </source>
</evidence>
<evidence type="ECO:0000259" key="12">
    <source>
        <dbReference type="Pfam" id="PF02366"/>
    </source>
</evidence>
<evidence type="ECO:0000256" key="6">
    <source>
        <dbReference type="ARBA" id="ARBA00022692"/>
    </source>
</evidence>
<keyword evidence="8 10" id="KW-0472">Membrane</keyword>
<keyword evidence="15" id="KW-1185">Reference proteome</keyword>
<feature type="transmembrane region" description="Helical" evidence="10">
    <location>
        <begin position="181"/>
        <end position="199"/>
    </location>
</feature>
<evidence type="ECO:0000256" key="10">
    <source>
        <dbReference type="RuleBase" id="RU367007"/>
    </source>
</evidence>
<keyword evidence="4 10" id="KW-0328">Glycosyltransferase</keyword>
<feature type="transmembrane region" description="Helical" evidence="10">
    <location>
        <begin position="246"/>
        <end position="265"/>
    </location>
</feature>
<dbReference type="PANTHER" id="PTHR10050:SF46">
    <property type="entry name" value="PROTEIN O-MANNOSYL-TRANSFERASE 2"/>
    <property type="match status" value="1"/>
</dbReference>
<evidence type="ECO:0000259" key="13">
    <source>
        <dbReference type="Pfam" id="PF16192"/>
    </source>
</evidence>
<evidence type="ECO:0000256" key="8">
    <source>
        <dbReference type="ARBA" id="ARBA00023136"/>
    </source>
</evidence>
<accession>A0A7Y9G7A2</accession>
<dbReference type="GO" id="GO:0005886">
    <property type="term" value="C:plasma membrane"/>
    <property type="evidence" value="ECO:0007669"/>
    <property type="project" value="UniProtKB-SubCell"/>
</dbReference>
<dbReference type="EMBL" id="JACCBT010000001">
    <property type="protein sequence ID" value="NYE11253.1"/>
    <property type="molecule type" value="Genomic_DNA"/>
</dbReference>
<evidence type="ECO:0000256" key="7">
    <source>
        <dbReference type="ARBA" id="ARBA00022989"/>
    </source>
</evidence>
<feature type="region of interest" description="Disordered" evidence="11">
    <location>
        <begin position="480"/>
        <end position="539"/>
    </location>
</feature>
<evidence type="ECO:0000313" key="14">
    <source>
        <dbReference type="EMBL" id="NYE11253.1"/>
    </source>
</evidence>
<keyword evidence="5 10" id="KW-0808">Transferase</keyword>
<protein>
    <recommendedName>
        <fullName evidence="9 10">Polyprenol-phosphate-mannose--protein mannosyltransferase</fullName>
        <ecNumber evidence="10">2.4.1.-</ecNumber>
    </recommendedName>
</protein>
<comment type="function">
    <text evidence="10">Protein O-mannosyltransferase that catalyzes the transfer of a single mannose residue from a polyprenol phospho-mannosyl lipidic donor to the hydroxyl group of selected serine and threonine residues in acceptor proteins.</text>
</comment>
<dbReference type="GO" id="GO:0004169">
    <property type="term" value="F:dolichyl-phosphate-mannose-protein mannosyltransferase activity"/>
    <property type="evidence" value="ECO:0007669"/>
    <property type="project" value="UniProtKB-UniRule"/>
</dbReference>
<reference evidence="14 15" key="1">
    <citation type="submission" date="2020-07" db="EMBL/GenBank/DDBJ databases">
        <title>Sequencing the genomes of 1000 actinobacteria strains.</title>
        <authorList>
            <person name="Klenk H.-P."/>
        </authorList>
    </citation>
    <scope>NUCLEOTIDE SEQUENCE [LARGE SCALE GENOMIC DNA]</scope>
    <source>
        <strain evidence="14 15">DSM 43461</strain>
    </source>
</reference>
<evidence type="ECO:0000256" key="3">
    <source>
        <dbReference type="ARBA" id="ARBA00007222"/>
    </source>
</evidence>
<dbReference type="EC" id="2.4.1.-" evidence="10"/>
<keyword evidence="6 10" id="KW-0812">Transmembrane</keyword>
<dbReference type="GO" id="GO:0012505">
    <property type="term" value="C:endomembrane system"/>
    <property type="evidence" value="ECO:0007669"/>
    <property type="project" value="UniProtKB-SubCell"/>
</dbReference>
<feature type="transmembrane region" description="Helical" evidence="10">
    <location>
        <begin position="286"/>
        <end position="306"/>
    </location>
</feature>
<comment type="pathway">
    <text evidence="2 10">Protein modification; protein glycosylation.</text>
</comment>
<dbReference type="Pfam" id="PF02366">
    <property type="entry name" value="PMT"/>
    <property type="match status" value="1"/>
</dbReference>
<proteinExistence type="inferred from homology"/>
<dbReference type="AlphaFoldDB" id="A0A7Y9G7A2"/>
<feature type="compositionally biased region" description="Basic and acidic residues" evidence="11">
    <location>
        <begin position="519"/>
        <end position="539"/>
    </location>
</feature>
<sequence>MSTTDLAPVPAMASRRRPPPLREWLTPAIPGSPLLSWLGPLLVTALAAYLRFDRLGTPNAVVFDETYYAKDALALLKFGWEHNTVENADKMLIADPDAQIWGSGPAFVAHPPFGKWMIAIGEWMFGATPFGWRFVPALVGTLSVLILCRVARRMTGSTLLGCAAGLLLALDGLAFVTSRAALLDVFVMFWVLTGFACLVNDRDRSRRVLAERIEDGRTSVYGPFLAHGWRWGAGVCLGLACATKWTGIFYVAAFGLMTVLWDYGARRAAGVRAPLQGTMLLEAVPAFVQIVVAGLVAYLATWWGWIFRPGGWGRGEVSGNPLWRPFEAMPKLWHYHSEMLGFHTGLDAKHPYQSWPWDWPILRRPVAFFYTEPKGACGGATRCSREILGIGTPALWWGALVALVVVAFIWLILRDWRAGAILLGFLAGWLTWFPSAFADRTMFLFYATPLIPFMVLAVVLVLGYLIGPAPASVAGAHAARPGESGYDAGPTAPRRASSEEPPGLPWEAPADAGPALTPYDEHAPHDEHEHTPYDEGKSYDVGKSYDEHAPYDGHGAHAPPAPVQAAGVRRLIGAAAAGAFLLVVLANFAYFHPILSAQTIPYDDWQARMWFSRWV</sequence>
<evidence type="ECO:0000313" key="15">
    <source>
        <dbReference type="Proteomes" id="UP000591272"/>
    </source>
</evidence>